<evidence type="ECO:0000313" key="3">
    <source>
        <dbReference type="EMBL" id="CAK3914898.1"/>
    </source>
</evidence>
<gene>
    <name evidence="3" type="ORF">LECACI_7A002675</name>
</gene>
<dbReference type="AlphaFoldDB" id="A0AAI9E8T2"/>
<evidence type="ECO:0000313" key="4">
    <source>
        <dbReference type="Proteomes" id="UP001296104"/>
    </source>
</evidence>
<evidence type="ECO:0000256" key="1">
    <source>
        <dbReference type="SAM" id="Coils"/>
    </source>
</evidence>
<feature type="compositionally biased region" description="Acidic residues" evidence="2">
    <location>
        <begin position="192"/>
        <end position="204"/>
    </location>
</feature>
<accession>A0AAI9E8T2</accession>
<name>A0AAI9E8T2_9PEZI</name>
<feature type="coiled-coil region" evidence="1">
    <location>
        <begin position="542"/>
        <end position="569"/>
    </location>
</feature>
<keyword evidence="4" id="KW-1185">Reference proteome</keyword>
<feature type="region of interest" description="Disordered" evidence="2">
    <location>
        <begin position="165"/>
        <end position="238"/>
    </location>
</feature>
<keyword evidence="1" id="KW-0175">Coiled coil</keyword>
<comment type="caution">
    <text evidence="3">The sequence shown here is derived from an EMBL/GenBank/DDBJ whole genome shotgun (WGS) entry which is preliminary data.</text>
</comment>
<sequence>MAQAAASTLPPKQKAQLHETADFLLEIYETLADMRYLDPKGIIRGPHEISKDLLASYHEHKLDPSIIYLYSILPYIDEQEAGQSDCFHGSSFADFRQPHVVRRGRDPLYADPDWSLDFDDDDGGPYMRPWYTPLSKMGNHQSVILYDAREHRIWVVDQEGWDTTDPGLVKGWFEEEEPTKEESTWGDSDGSSYDEEDDDDEDDIESHGSSEFWEEDEEINQEELSDLQREPPSDQADFDEGFELVEKGETEKSKNENSFEHIRFRPAGEFLRDVKRWYMELKELPGQGEQSHAEWRAEHAILRSLYRKNNWPSRKDFDGENFEVDLARAYCAQRAKQASEEPLRKVECFQGWSEHAQHMQERQTQAISVAKTPDDEWKARFGLWQLQERERKNLSDLRKAEEKAARLCPGGQCQREEDLPLWEFEECRVQLQWKRETIDRTGSAIQVSADDRRDRQYHEARKRHAEKNLKIYAKAYEASKADAERICPERAFQDLNLDRKSLGRPDTLKSISQCEEGIEEARTEFRKVVEWEEKELPKHLEIPETRKEVENLKEQYSKWEKSAKERKKMYEKWLEEHGNTD</sequence>
<evidence type="ECO:0000256" key="2">
    <source>
        <dbReference type="SAM" id="MobiDB-lite"/>
    </source>
</evidence>
<dbReference type="EMBL" id="CAVMBE010000012">
    <property type="protein sequence ID" value="CAK3914898.1"/>
    <property type="molecule type" value="Genomic_DNA"/>
</dbReference>
<reference evidence="3" key="1">
    <citation type="submission" date="2023-11" db="EMBL/GenBank/DDBJ databases">
        <authorList>
            <person name="Alioto T."/>
            <person name="Alioto T."/>
            <person name="Gomez Garrido J."/>
        </authorList>
    </citation>
    <scope>NUCLEOTIDE SEQUENCE</scope>
</reference>
<proteinExistence type="predicted"/>
<feature type="compositionally biased region" description="Acidic residues" evidence="2">
    <location>
        <begin position="212"/>
        <end position="225"/>
    </location>
</feature>
<dbReference type="Proteomes" id="UP001296104">
    <property type="component" value="Unassembled WGS sequence"/>
</dbReference>
<organism evidence="3 4">
    <name type="scientific">Lecanosticta acicola</name>
    <dbReference type="NCBI Taxonomy" id="111012"/>
    <lineage>
        <taxon>Eukaryota</taxon>
        <taxon>Fungi</taxon>
        <taxon>Dikarya</taxon>
        <taxon>Ascomycota</taxon>
        <taxon>Pezizomycotina</taxon>
        <taxon>Dothideomycetes</taxon>
        <taxon>Dothideomycetidae</taxon>
        <taxon>Mycosphaerellales</taxon>
        <taxon>Mycosphaerellaceae</taxon>
        <taxon>Lecanosticta</taxon>
    </lineage>
</organism>
<protein>
    <submittedName>
        <fullName evidence="3">Uncharacterized protein</fullName>
    </submittedName>
</protein>